<keyword evidence="4" id="KW-1185">Reference proteome</keyword>
<proteinExistence type="inferred from homology"/>
<gene>
    <name evidence="3" type="primary">SPATA2L</name>
</gene>
<evidence type="ECO:0000313" key="3">
    <source>
        <dbReference type="Ensembl" id="ENSDCDP00010044087.1"/>
    </source>
</evidence>
<feature type="domain" description="Spermatogenesis-associated protein 2 PUB-like" evidence="2">
    <location>
        <begin position="65"/>
        <end position="199"/>
    </location>
</feature>
<dbReference type="PANTHER" id="PTHR15326">
    <property type="entry name" value="SPERMATOGENESIS-ASSOCIATED PROTEIN 2/TAMOZHENNIC"/>
    <property type="match status" value="1"/>
</dbReference>
<reference evidence="3" key="3">
    <citation type="submission" date="2025-09" db="UniProtKB">
        <authorList>
            <consortium name="Ensembl"/>
        </authorList>
    </citation>
    <scope>IDENTIFICATION</scope>
</reference>
<dbReference type="InterPro" id="IPR048839">
    <property type="entry name" value="SPATA2_PUB-like"/>
</dbReference>
<dbReference type="RefSeq" id="XP_028813904.1">
    <property type="nucleotide sequence ID" value="XM_028958071.1"/>
</dbReference>
<evidence type="ECO:0000256" key="1">
    <source>
        <dbReference type="ARBA" id="ARBA00038142"/>
    </source>
</evidence>
<accession>A0AAY4DEX2</accession>
<sequence>MSLRRTSPDLDLEESYRSSMVRHIEQGDWNPVCRDEGLCRRVEDVLRQSSTLLTAATPDLLSEMEESLRAPGTARAGLAGLSKALEVLELAARNLYLYPWRKDFRVVKTYSGTFTHCIKAALSPAQSSRLFGLLGYGNVTTVSGDVELHLTSPPSPEKLLGLAATFFAGGRECLLLRSALQGRGHGAAAELRLVQERRKGHGLPAALDNAGWRGQANLYTAGAAGECFDPPMALRASEMPRPPVASLPTVAEFPEASPDGNQICSCIQDPGSRATECRQCGSVHASTCPALDVCRQLRHLTTHRVLPASGASPPDRQGAPPRLPESHRCVEAGDRGDFVCVDCDVAHDYRCEVPRLCERQGHRVEFRSDALAVSFHACCGASRPASQFACLTCRLFHAPECQEARPCRLGHDVRELGDACGTAGCAGGPHVLCRACFAWYCKDCWYKDPFNCTSGHPYELGSSV</sequence>
<dbReference type="GO" id="GO:0005737">
    <property type="term" value="C:cytoplasm"/>
    <property type="evidence" value="ECO:0007669"/>
    <property type="project" value="TreeGrafter"/>
</dbReference>
<dbReference type="AlphaFoldDB" id="A0AAY4DEX2"/>
<dbReference type="Pfam" id="PF21388">
    <property type="entry name" value="SPATA2_PUB-like"/>
    <property type="match status" value="1"/>
</dbReference>
<organism evidence="3 4">
    <name type="scientific">Denticeps clupeoides</name>
    <name type="common">denticle herring</name>
    <dbReference type="NCBI Taxonomy" id="299321"/>
    <lineage>
        <taxon>Eukaryota</taxon>
        <taxon>Metazoa</taxon>
        <taxon>Chordata</taxon>
        <taxon>Craniata</taxon>
        <taxon>Vertebrata</taxon>
        <taxon>Euteleostomi</taxon>
        <taxon>Actinopterygii</taxon>
        <taxon>Neopterygii</taxon>
        <taxon>Teleostei</taxon>
        <taxon>Clupei</taxon>
        <taxon>Clupeiformes</taxon>
        <taxon>Denticipitoidei</taxon>
        <taxon>Denticipitidae</taxon>
        <taxon>Denticeps</taxon>
    </lineage>
</organism>
<dbReference type="GeneTree" id="ENSGT00530000063956"/>
<dbReference type="PANTHER" id="PTHR15326:SF7">
    <property type="entry name" value="SPERMATOGENESIS-ASSOCIATED PROTEIN 2-LIKE PROTEIN"/>
    <property type="match status" value="1"/>
</dbReference>
<dbReference type="Gene3D" id="1.20.58.2190">
    <property type="match status" value="1"/>
</dbReference>
<name>A0AAY4DEX2_9TELE</name>
<protein>
    <recommendedName>
        <fullName evidence="2">Spermatogenesis-associated protein 2 PUB-like domain-containing protein</fullName>
    </recommendedName>
</protein>
<dbReference type="GeneID" id="114766820"/>
<evidence type="ECO:0000313" key="4">
    <source>
        <dbReference type="Proteomes" id="UP000694580"/>
    </source>
</evidence>
<dbReference type="Ensembl" id="ENSDCDT00010054174.1">
    <property type="protein sequence ID" value="ENSDCDP00010044087.1"/>
    <property type="gene ID" value="ENSDCDG00010027363.1"/>
</dbReference>
<reference evidence="3" key="2">
    <citation type="submission" date="2025-08" db="UniProtKB">
        <authorList>
            <consortium name="Ensembl"/>
        </authorList>
    </citation>
    <scope>IDENTIFICATION</scope>
</reference>
<comment type="similarity">
    <text evidence="1">Belongs to the SPATA2 family.</text>
</comment>
<dbReference type="Proteomes" id="UP000694580">
    <property type="component" value="Chromosome 17"/>
</dbReference>
<evidence type="ECO:0000259" key="2">
    <source>
        <dbReference type="Pfam" id="PF21388"/>
    </source>
</evidence>
<reference evidence="3 4" key="1">
    <citation type="submission" date="2020-06" db="EMBL/GenBank/DDBJ databases">
        <authorList>
            <consortium name="Wellcome Sanger Institute Data Sharing"/>
        </authorList>
    </citation>
    <scope>NUCLEOTIDE SEQUENCE [LARGE SCALE GENOMIC DNA]</scope>
</reference>